<comment type="caution">
    <text evidence="6">The sequence shown here is derived from an EMBL/GenBank/DDBJ whole genome shotgun (WGS) entry which is preliminary data.</text>
</comment>
<dbReference type="PRINTS" id="PR00038">
    <property type="entry name" value="HTHLUXR"/>
</dbReference>
<keyword evidence="3" id="KW-0804">Transcription</keyword>
<evidence type="ECO:0000259" key="5">
    <source>
        <dbReference type="PROSITE" id="PS50043"/>
    </source>
</evidence>
<protein>
    <recommendedName>
        <fullName evidence="5">HTH luxR-type domain-containing protein</fullName>
    </recommendedName>
</protein>
<dbReference type="Pfam" id="PF00196">
    <property type="entry name" value="GerE"/>
    <property type="match status" value="1"/>
</dbReference>
<dbReference type="InterPro" id="IPR036388">
    <property type="entry name" value="WH-like_DNA-bd_sf"/>
</dbReference>
<dbReference type="CDD" id="cd06170">
    <property type="entry name" value="LuxR_C_like"/>
    <property type="match status" value="1"/>
</dbReference>
<dbReference type="PROSITE" id="PS50043">
    <property type="entry name" value="HTH_LUXR_2"/>
    <property type="match status" value="1"/>
</dbReference>
<evidence type="ECO:0000256" key="2">
    <source>
        <dbReference type="ARBA" id="ARBA00023125"/>
    </source>
</evidence>
<evidence type="ECO:0000313" key="7">
    <source>
        <dbReference type="Proteomes" id="UP000307768"/>
    </source>
</evidence>
<dbReference type="PANTHER" id="PTHR44688">
    <property type="entry name" value="DNA-BINDING TRANSCRIPTIONAL ACTIVATOR DEVR_DOSR"/>
    <property type="match status" value="1"/>
</dbReference>
<dbReference type="Proteomes" id="UP000307768">
    <property type="component" value="Unassembled WGS sequence"/>
</dbReference>
<dbReference type="PANTHER" id="PTHR44688:SF16">
    <property type="entry name" value="DNA-BINDING TRANSCRIPTIONAL ACTIVATOR DEVR_DOSR"/>
    <property type="match status" value="1"/>
</dbReference>
<keyword evidence="2" id="KW-0238">DNA-binding</keyword>
<dbReference type="InterPro" id="IPR000792">
    <property type="entry name" value="Tscrpt_reg_LuxR_C"/>
</dbReference>
<dbReference type="OrthoDB" id="3178272at2"/>
<sequence length="279" mass="30143">MADSAGWIDVAADLLALDDVGAARQCLTDQLLSDFGADGGARVVIAASTDTITLQTFPRDIAFDTQRWPYGQRTIIESHPLVAHYRSTRSLDPEVLLRPGESARSLPTPLVSLMHSVGVGLHQLVLPLRNDAQTGLEAYVLVRDDAFPHWAPLRASATLPLIRGLDRHLLLREAVPVQTGPTLEDIGLTPRERTIVAMLAESRTAESIGRSLGISARTVHKHLENVYRKLGVSDRVAALQLAYRRGLIVETPEVEPAPAARTTGAADPSADPGLTSILR</sequence>
<dbReference type="SMART" id="SM00421">
    <property type="entry name" value="HTH_LUXR"/>
    <property type="match status" value="1"/>
</dbReference>
<reference evidence="6 7" key="1">
    <citation type="submission" date="2019-09" db="EMBL/GenBank/DDBJ databases">
        <title>Mumia zhuanghuii sp. nov. isolated from the intestinal contents of plateau pika (Ochotona curzoniae) in the Qinghai-Tibet plateau of China.</title>
        <authorList>
            <person name="Tian Z."/>
        </authorList>
    </citation>
    <scope>NUCLEOTIDE SEQUENCE [LARGE SCALE GENOMIC DNA]</scope>
    <source>
        <strain evidence="7">350</strain>
    </source>
</reference>
<feature type="region of interest" description="Disordered" evidence="4">
    <location>
        <begin position="254"/>
        <end position="279"/>
    </location>
</feature>
<accession>A0A5Q6RR63</accession>
<dbReference type="GO" id="GO:0003677">
    <property type="term" value="F:DNA binding"/>
    <property type="evidence" value="ECO:0007669"/>
    <property type="project" value="UniProtKB-KW"/>
</dbReference>
<organism evidence="6 7">
    <name type="scientific">Mumia zhuanghuii</name>
    <dbReference type="NCBI Taxonomy" id="2585211"/>
    <lineage>
        <taxon>Bacteria</taxon>
        <taxon>Bacillati</taxon>
        <taxon>Actinomycetota</taxon>
        <taxon>Actinomycetes</taxon>
        <taxon>Propionibacteriales</taxon>
        <taxon>Nocardioidaceae</taxon>
        <taxon>Mumia</taxon>
    </lineage>
</organism>
<dbReference type="EMBL" id="VDFQ02000005">
    <property type="protein sequence ID" value="KAA1420532.1"/>
    <property type="molecule type" value="Genomic_DNA"/>
</dbReference>
<evidence type="ECO:0000256" key="1">
    <source>
        <dbReference type="ARBA" id="ARBA00023015"/>
    </source>
</evidence>
<dbReference type="RefSeq" id="WP_149770701.1">
    <property type="nucleotide sequence ID" value="NZ_VDFQ02000005.1"/>
</dbReference>
<dbReference type="Gene3D" id="1.10.10.10">
    <property type="entry name" value="Winged helix-like DNA-binding domain superfamily/Winged helix DNA-binding domain"/>
    <property type="match status" value="1"/>
</dbReference>
<evidence type="ECO:0000256" key="3">
    <source>
        <dbReference type="ARBA" id="ARBA00023163"/>
    </source>
</evidence>
<keyword evidence="1" id="KW-0805">Transcription regulation</keyword>
<dbReference type="SUPFAM" id="SSF46894">
    <property type="entry name" value="C-terminal effector domain of the bipartite response regulators"/>
    <property type="match status" value="1"/>
</dbReference>
<dbReference type="AlphaFoldDB" id="A0A5Q6RR63"/>
<evidence type="ECO:0000313" key="6">
    <source>
        <dbReference type="EMBL" id="KAA1420532.1"/>
    </source>
</evidence>
<name>A0A5Q6RR63_9ACTN</name>
<proteinExistence type="predicted"/>
<feature type="domain" description="HTH luxR-type" evidence="5">
    <location>
        <begin position="181"/>
        <end position="246"/>
    </location>
</feature>
<evidence type="ECO:0000256" key="4">
    <source>
        <dbReference type="SAM" id="MobiDB-lite"/>
    </source>
</evidence>
<gene>
    <name evidence="6" type="ORF">FE697_016395</name>
</gene>
<dbReference type="GO" id="GO:0006355">
    <property type="term" value="P:regulation of DNA-templated transcription"/>
    <property type="evidence" value="ECO:0007669"/>
    <property type="project" value="InterPro"/>
</dbReference>
<dbReference type="InterPro" id="IPR016032">
    <property type="entry name" value="Sig_transdc_resp-reg_C-effctor"/>
</dbReference>